<evidence type="ECO:0000259" key="10">
    <source>
        <dbReference type="Pfam" id="PF04535"/>
    </source>
</evidence>
<evidence type="ECO:0000256" key="8">
    <source>
        <dbReference type="RuleBase" id="RU361233"/>
    </source>
</evidence>
<keyword evidence="4 8" id="KW-1003">Cell membrane</keyword>
<dbReference type="Pfam" id="PF04535">
    <property type="entry name" value="CASP_dom"/>
    <property type="match status" value="1"/>
</dbReference>
<accession>A0AAV5DUU7</accession>
<feature type="domain" description="Casparian strip membrane protein" evidence="10">
    <location>
        <begin position="117"/>
        <end position="206"/>
    </location>
</feature>
<feature type="transmembrane region" description="Helical" evidence="8">
    <location>
        <begin position="197"/>
        <end position="219"/>
    </location>
</feature>
<comment type="similarity">
    <text evidence="2 8">Belongs to the Casparian strip membrane proteins (CASP) family.</text>
</comment>
<keyword evidence="7 8" id="KW-0472">Membrane</keyword>
<feature type="region of interest" description="Disordered" evidence="9">
    <location>
        <begin position="1"/>
        <end position="26"/>
    </location>
</feature>
<evidence type="ECO:0000256" key="4">
    <source>
        <dbReference type="ARBA" id="ARBA00022475"/>
    </source>
</evidence>
<evidence type="ECO:0000313" key="11">
    <source>
        <dbReference type="EMBL" id="GJN14101.1"/>
    </source>
</evidence>
<evidence type="ECO:0000256" key="6">
    <source>
        <dbReference type="ARBA" id="ARBA00022989"/>
    </source>
</evidence>
<reference evidence="11" key="1">
    <citation type="journal article" date="2018" name="DNA Res.">
        <title>Multiple hybrid de novo genome assembly of finger millet, an orphan allotetraploid crop.</title>
        <authorList>
            <person name="Hatakeyama M."/>
            <person name="Aluri S."/>
            <person name="Balachadran M.T."/>
            <person name="Sivarajan S.R."/>
            <person name="Patrignani A."/>
            <person name="Gruter S."/>
            <person name="Poveda L."/>
            <person name="Shimizu-Inatsugi R."/>
            <person name="Baeten J."/>
            <person name="Francoijs K.J."/>
            <person name="Nataraja K.N."/>
            <person name="Reddy Y.A.N."/>
            <person name="Phadnis S."/>
            <person name="Ravikumar R.L."/>
            <person name="Schlapbach R."/>
            <person name="Sreeman S.M."/>
            <person name="Shimizu K.K."/>
        </authorList>
    </citation>
    <scope>NUCLEOTIDE SEQUENCE</scope>
</reference>
<comment type="caution">
    <text evidence="11">The sequence shown here is derived from an EMBL/GenBank/DDBJ whole genome shotgun (WGS) entry which is preliminary data.</text>
</comment>
<dbReference type="Proteomes" id="UP001054889">
    <property type="component" value="Unassembled WGS sequence"/>
</dbReference>
<evidence type="ECO:0000313" key="12">
    <source>
        <dbReference type="Proteomes" id="UP001054889"/>
    </source>
</evidence>
<evidence type="ECO:0000256" key="5">
    <source>
        <dbReference type="ARBA" id="ARBA00022692"/>
    </source>
</evidence>
<keyword evidence="6 8" id="KW-1133">Transmembrane helix</keyword>
<name>A0AAV5DUU7_ELECO</name>
<organism evidence="11 12">
    <name type="scientific">Eleusine coracana subsp. coracana</name>
    <dbReference type="NCBI Taxonomy" id="191504"/>
    <lineage>
        <taxon>Eukaryota</taxon>
        <taxon>Viridiplantae</taxon>
        <taxon>Streptophyta</taxon>
        <taxon>Embryophyta</taxon>
        <taxon>Tracheophyta</taxon>
        <taxon>Spermatophyta</taxon>
        <taxon>Magnoliopsida</taxon>
        <taxon>Liliopsida</taxon>
        <taxon>Poales</taxon>
        <taxon>Poaceae</taxon>
        <taxon>PACMAD clade</taxon>
        <taxon>Chloridoideae</taxon>
        <taxon>Cynodonteae</taxon>
        <taxon>Eleusininae</taxon>
        <taxon>Eleusine</taxon>
    </lineage>
</organism>
<protein>
    <recommendedName>
        <fullName evidence="8">CASP-like protein</fullName>
    </recommendedName>
</protein>
<comment type="subcellular location">
    <subcellularLocation>
        <location evidence="1 8">Cell membrane</location>
        <topology evidence="1 8">Multi-pass membrane protein</topology>
    </subcellularLocation>
</comment>
<dbReference type="GO" id="GO:0005886">
    <property type="term" value="C:plasma membrane"/>
    <property type="evidence" value="ECO:0007669"/>
    <property type="project" value="UniProtKB-SubCell"/>
</dbReference>
<evidence type="ECO:0000256" key="3">
    <source>
        <dbReference type="ARBA" id="ARBA00011489"/>
    </source>
</evidence>
<keyword evidence="5 8" id="KW-0812">Transmembrane</keyword>
<dbReference type="InterPro" id="IPR006702">
    <property type="entry name" value="CASP_dom"/>
</dbReference>
<evidence type="ECO:0000256" key="1">
    <source>
        <dbReference type="ARBA" id="ARBA00004651"/>
    </source>
</evidence>
<comment type="subunit">
    <text evidence="3 8">Homodimer and heterodimers.</text>
</comment>
<evidence type="ECO:0000256" key="7">
    <source>
        <dbReference type="ARBA" id="ARBA00023136"/>
    </source>
</evidence>
<comment type="caution">
    <text evidence="8">Lacks conserved residue(s) required for the propagation of feature annotation.</text>
</comment>
<dbReference type="EMBL" id="BQKI01000071">
    <property type="protein sequence ID" value="GJN14101.1"/>
    <property type="molecule type" value="Genomic_DNA"/>
</dbReference>
<keyword evidence="12" id="KW-1185">Reference proteome</keyword>
<evidence type="ECO:0000256" key="9">
    <source>
        <dbReference type="SAM" id="MobiDB-lite"/>
    </source>
</evidence>
<feature type="transmembrane region" description="Helical" evidence="8">
    <location>
        <begin position="153"/>
        <end position="177"/>
    </location>
</feature>
<reference evidence="11" key="2">
    <citation type="submission" date="2021-12" db="EMBL/GenBank/DDBJ databases">
        <title>Resequencing data analysis of finger millet.</title>
        <authorList>
            <person name="Hatakeyama M."/>
            <person name="Aluri S."/>
            <person name="Balachadran M.T."/>
            <person name="Sivarajan S.R."/>
            <person name="Poveda L."/>
            <person name="Shimizu-Inatsugi R."/>
            <person name="Schlapbach R."/>
            <person name="Sreeman S.M."/>
            <person name="Shimizu K.K."/>
        </authorList>
    </citation>
    <scope>NUCLEOTIDE SEQUENCE</scope>
</reference>
<dbReference type="PANTHER" id="PTHR33573:SF57">
    <property type="entry name" value="CASP-LIKE PROTEIN 4B1"/>
    <property type="match status" value="1"/>
</dbReference>
<proteinExistence type="inferred from homology"/>
<gene>
    <name evidence="11" type="primary">gb00883</name>
    <name evidence="11" type="ORF">PR202_gb00883</name>
</gene>
<dbReference type="PANTHER" id="PTHR33573">
    <property type="entry name" value="CASP-LIKE PROTEIN 4A4"/>
    <property type="match status" value="1"/>
</dbReference>
<sequence length="224" mass="24013">MADVEKAATPSQGGAGDATAGGRASGGVVGSAVRRWRSLDFLDRSGSALRGGGWALALLSFLLMACNEHGDWMQFDRYEEYRCPGSSPLLLFPCGFPISPNSMASDEERTVLFRVIRYIVAIGLLAFVYTTLQLVRLAVRLTGGQDLELKTGLLFDFAGDQVTAYLLMSALSAAIPITNRMRQGADNVFTDSSAASISMAFLAFVCLALSALISGFKLAKQMYI</sequence>
<evidence type="ECO:0000256" key="2">
    <source>
        <dbReference type="ARBA" id="ARBA00007651"/>
    </source>
</evidence>
<feature type="transmembrane region" description="Helical" evidence="8">
    <location>
        <begin position="111"/>
        <end position="132"/>
    </location>
</feature>
<dbReference type="AlphaFoldDB" id="A0AAV5DUU7"/>